<protein>
    <submittedName>
        <fullName evidence="3">Dynein axonemal heavy chain 17-like</fullName>
    </submittedName>
</protein>
<evidence type="ECO:0000313" key="2">
    <source>
        <dbReference type="Proteomes" id="UP000835206"/>
    </source>
</evidence>
<keyword evidence="2" id="KW-1185">Reference proteome</keyword>
<dbReference type="RefSeq" id="XP_048269641.1">
    <property type="nucleotide sequence ID" value="XM_048413684.1"/>
</dbReference>
<dbReference type="InterPro" id="IPR013594">
    <property type="entry name" value="Dynein_heavy_tail"/>
</dbReference>
<dbReference type="InterPro" id="IPR026983">
    <property type="entry name" value="DHC"/>
</dbReference>
<evidence type="ECO:0000259" key="1">
    <source>
        <dbReference type="Pfam" id="PF08385"/>
    </source>
</evidence>
<dbReference type="Proteomes" id="UP000835206">
    <property type="component" value="Chromosome 17"/>
</dbReference>
<feature type="domain" description="Dynein heavy chain tail" evidence="1">
    <location>
        <begin position="5"/>
        <end position="298"/>
    </location>
</feature>
<reference evidence="3" key="1">
    <citation type="submission" date="2025-08" db="UniProtKB">
        <authorList>
            <consortium name="RefSeq"/>
        </authorList>
    </citation>
    <scope>IDENTIFICATION</scope>
</reference>
<evidence type="ECO:0000313" key="3">
    <source>
        <dbReference type="RefSeq" id="XP_048269641.1"/>
    </source>
</evidence>
<organism evidence="2 3">
    <name type="scientific">Bombus terrestris</name>
    <name type="common">Buff-tailed bumblebee</name>
    <name type="synonym">Apis terrestris</name>
    <dbReference type="NCBI Taxonomy" id="30195"/>
    <lineage>
        <taxon>Eukaryota</taxon>
        <taxon>Metazoa</taxon>
        <taxon>Ecdysozoa</taxon>
        <taxon>Arthropoda</taxon>
        <taxon>Hexapoda</taxon>
        <taxon>Insecta</taxon>
        <taxon>Pterygota</taxon>
        <taxon>Neoptera</taxon>
        <taxon>Endopterygota</taxon>
        <taxon>Hymenoptera</taxon>
        <taxon>Apocrita</taxon>
        <taxon>Aculeata</taxon>
        <taxon>Apoidea</taxon>
        <taxon>Anthophila</taxon>
        <taxon>Apidae</taxon>
        <taxon>Bombus</taxon>
        <taxon>Bombus</taxon>
    </lineage>
</organism>
<accession>A0A9C6WEQ5</accession>
<gene>
    <name evidence="3" type="primary">LOC125386676</name>
</gene>
<dbReference type="PANTHER" id="PTHR46532:SF11">
    <property type="entry name" value="DYNEIN AXONEMAL HEAVY CHAIN 12"/>
    <property type="match status" value="1"/>
</dbReference>
<dbReference type="GO" id="GO:0005858">
    <property type="term" value="C:axonemal dynein complex"/>
    <property type="evidence" value="ECO:0007669"/>
    <property type="project" value="TreeGrafter"/>
</dbReference>
<dbReference type="PANTHER" id="PTHR46532">
    <property type="entry name" value="MALE FERTILITY FACTOR KL5"/>
    <property type="match status" value="1"/>
</dbReference>
<dbReference type="GO" id="GO:0007018">
    <property type="term" value="P:microtubule-based movement"/>
    <property type="evidence" value="ECO:0007669"/>
    <property type="project" value="InterPro"/>
</dbReference>
<dbReference type="GeneID" id="125386676"/>
<dbReference type="GO" id="GO:0045505">
    <property type="term" value="F:dynein intermediate chain binding"/>
    <property type="evidence" value="ECO:0007669"/>
    <property type="project" value="InterPro"/>
</dbReference>
<name>A0A9C6WEQ5_BOMTE</name>
<proteinExistence type="predicted"/>
<sequence>MESQSLFDTVQDYLKLERIEMFGLKAKSLLSMINNIYEEFIKLYQQFGDVSYEVLMPEEEQFTADLNEFFASIEQFDRRLASIFDQAFAECYSLESFFKFVWIMGVTANRPIIMAQLWHNYEEIIQRVDQHFSDLKVLFDKNFNSGKDNELSTLNSHLPVVSASLCFLMRLRKRTLLPIECMKLIDHPLINDKMEHVLKDKYEELEAIIDEKEKEIFTAWAEKLPEIWETHLTKTLLNVREDQQLETNFDFALKTALREIRYMIIAKIPDLPQEAIDFYNRSQFFFISTYNLNLIVNWSVPAKEFIIRGHNCDSQNQNSHGMTIIFSTEMFLVANNGCK</sequence>
<dbReference type="KEGG" id="bter:125386676"/>
<dbReference type="GO" id="GO:0051959">
    <property type="term" value="F:dynein light intermediate chain binding"/>
    <property type="evidence" value="ECO:0007669"/>
    <property type="project" value="InterPro"/>
</dbReference>
<dbReference type="OrthoDB" id="7579219at2759"/>
<dbReference type="AlphaFoldDB" id="A0A9C6WEQ5"/>
<dbReference type="Pfam" id="PF08385">
    <property type="entry name" value="DHC_N1"/>
    <property type="match status" value="1"/>
</dbReference>